<protein>
    <submittedName>
        <fullName evidence="2">Prolyl oligopeptidase family protein</fullName>
    </submittedName>
</protein>
<dbReference type="SUPFAM" id="SSF53474">
    <property type="entry name" value="alpha/beta-Hydrolases"/>
    <property type="match status" value="1"/>
</dbReference>
<sequence length="334" mass="35710">MRGCTARPLFITYPGIPPPAYNALFKSPASPPYPPYGRVLAEGRTDERLSHLVSQRFPPPPDVANATSCTIVCPARENLMVVMPVVTRHLIDRGDGATVELFQAQAVSETPAGAILFVHGNQGGRLLGGIEAVNSGALLRFCSGLNITAAAVSQPGFGASDGPPDFCGPKTQQAIIAALAFLQGQPFVDPDRIVLYGNSRGAVASAMVATQVSDLRAVILSSGVYDLEVAYHESSDGLRWAIEKEAGLSREAFLARSALHYAPEVRSETLLLHGKHDDRAPVAHAELFSKALSNAGVLATLHVFECGHQIPRNDMQGALRPFLQRVFNPVVTYH</sequence>
<evidence type="ECO:0000313" key="2">
    <source>
        <dbReference type="EMBL" id="AXA38118.1"/>
    </source>
</evidence>
<dbReference type="Proteomes" id="UP000251166">
    <property type="component" value="Chromosome"/>
</dbReference>
<reference evidence="2 3" key="1">
    <citation type="submission" date="2018-07" db="EMBL/GenBank/DDBJ databases">
        <title>Rhizobium leguminosarum strain:ATCC 14479 Genome sequencing and assembly.</title>
        <authorList>
            <person name="Chakraborty R."/>
        </authorList>
    </citation>
    <scope>NUCLEOTIDE SEQUENCE [LARGE SCALE GENOMIC DNA]</scope>
    <source>
        <strain evidence="2 3">ATCC 14479</strain>
    </source>
</reference>
<dbReference type="PANTHER" id="PTHR12277:SF81">
    <property type="entry name" value="PROTEIN ABHD13"/>
    <property type="match status" value="1"/>
</dbReference>
<evidence type="ECO:0000259" key="1">
    <source>
        <dbReference type="Pfam" id="PF00326"/>
    </source>
</evidence>
<dbReference type="InterPro" id="IPR029058">
    <property type="entry name" value="AB_hydrolase_fold"/>
</dbReference>
<dbReference type="GO" id="GO:0006508">
    <property type="term" value="P:proteolysis"/>
    <property type="evidence" value="ECO:0007669"/>
    <property type="project" value="InterPro"/>
</dbReference>
<dbReference type="InterPro" id="IPR001375">
    <property type="entry name" value="Peptidase_S9_cat"/>
</dbReference>
<name>A0A2Z4YBL1_RHILE</name>
<proteinExistence type="predicted"/>
<dbReference type="EMBL" id="CP030760">
    <property type="protein sequence ID" value="AXA38118.1"/>
    <property type="molecule type" value="Genomic_DNA"/>
</dbReference>
<dbReference type="GO" id="GO:0008236">
    <property type="term" value="F:serine-type peptidase activity"/>
    <property type="evidence" value="ECO:0007669"/>
    <property type="project" value="InterPro"/>
</dbReference>
<gene>
    <name evidence="2" type="ORF">DLJ82_0508</name>
</gene>
<feature type="domain" description="Peptidase S9 prolyl oligopeptidase catalytic" evidence="1">
    <location>
        <begin position="171"/>
        <end position="311"/>
    </location>
</feature>
<dbReference type="Pfam" id="PF00326">
    <property type="entry name" value="Peptidase_S9"/>
    <property type="match status" value="1"/>
</dbReference>
<accession>A0A2Z4YBL1</accession>
<dbReference type="Gene3D" id="3.40.50.1820">
    <property type="entry name" value="alpha/beta hydrolase"/>
    <property type="match status" value="1"/>
</dbReference>
<dbReference type="PANTHER" id="PTHR12277">
    <property type="entry name" value="ALPHA/BETA HYDROLASE DOMAIN-CONTAINING PROTEIN"/>
    <property type="match status" value="1"/>
</dbReference>
<organism evidence="2 3">
    <name type="scientific">Rhizobium leguminosarum</name>
    <dbReference type="NCBI Taxonomy" id="384"/>
    <lineage>
        <taxon>Bacteria</taxon>
        <taxon>Pseudomonadati</taxon>
        <taxon>Pseudomonadota</taxon>
        <taxon>Alphaproteobacteria</taxon>
        <taxon>Hyphomicrobiales</taxon>
        <taxon>Rhizobiaceae</taxon>
        <taxon>Rhizobium/Agrobacterium group</taxon>
        <taxon>Rhizobium</taxon>
    </lineage>
</organism>
<dbReference type="AlphaFoldDB" id="A0A2Z4YBL1"/>
<evidence type="ECO:0000313" key="3">
    <source>
        <dbReference type="Proteomes" id="UP000251166"/>
    </source>
</evidence>